<dbReference type="OrthoDB" id="11383at2157"/>
<dbReference type="InterPro" id="IPR002847">
    <property type="entry name" value="F420-0_gamma-glut_ligase-dom"/>
</dbReference>
<sequence length="278" mass="31803">MKYETIPIKTEYIKPGDGYDELIFKISQLAQDDDYIIISETPISTAENNLVNESEYTPGILAYLLCDLWSKYLWGYILAPLFGYKKRTIKNLRQIPKQARNHKQFILKEYGLKHALQPTAEAGVDLSNVPGEYVSLLPVNPQKSAQKIKDEIKKRSNINVNVIIIDTDPVYKFRNTLFTTLPISHSDIKNNTGIFGYLMRIISEYIGPSILASTTKDISIENLIKLGSIAEEVEVKYSDNFFETIYNMKDEFKCDFDNVTVEMLDTINHIPGVIIRCK</sequence>
<name>A0A2A2HE40_9EURY</name>
<protein>
    <submittedName>
        <fullName evidence="3">Coenzyme F420:L-glutamate ligase</fullName>
        <ecNumber evidence="3">6.3.2.31</ecNumber>
        <ecNumber evidence="3">6.3.2.34</ecNumber>
    </submittedName>
</protein>
<dbReference type="Proteomes" id="UP000217528">
    <property type="component" value="Unassembled WGS sequence"/>
</dbReference>
<organism evidence="2 4">
    <name type="scientific">Methanosphaera cuniculi</name>
    <dbReference type="NCBI Taxonomy" id="1077256"/>
    <lineage>
        <taxon>Archaea</taxon>
        <taxon>Methanobacteriati</taxon>
        <taxon>Methanobacteriota</taxon>
        <taxon>Methanomada group</taxon>
        <taxon>Methanobacteria</taxon>
        <taxon>Methanobacteriales</taxon>
        <taxon>Methanobacteriaceae</taxon>
        <taxon>Methanosphaera</taxon>
    </lineage>
</organism>
<dbReference type="RefSeq" id="WP_095608391.1">
    <property type="nucleotide sequence ID" value="NZ_LMVN01000010.1"/>
</dbReference>
<keyword evidence="4" id="KW-1185">Reference proteome</keyword>
<reference evidence="2 4" key="2">
    <citation type="journal article" date="2017" name="BMC Genomics">
        <title>Genomic analysis of methanogenic archaea reveals a shift towards energy conservation.</title>
        <authorList>
            <person name="Gilmore S.P."/>
            <person name="Henske J.K."/>
            <person name="Sexton J.A."/>
            <person name="Solomon K.V."/>
            <person name="Seppala S."/>
            <person name="Yoo J.I."/>
            <person name="Huyett L.M."/>
            <person name="Pressman A."/>
            <person name="Cogan J.Z."/>
            <person name="Kivenson V."/>
            <person name="Peng X."/>
            <person name="Tan Y."/>
            <person name="Valentine D.L."/>
            <person name="O'Malley M.A."/>
        </authorList>
    </citation>
    <scope>NUCLEOTIDE SEQUENCE [LARGE SCALE GENOMIC DNA]</scope>
    <source>
        <strain evidence="2 4">1R-7</strain>
    </source>
</reference>
<dbReference type="SUPFAM" id="SSF144010">
    <property type="entry name" value="CofE-like"/>
    <property type="match status" value="1"/>
</dbReference>
<dbReference type="AlphaFoldDB" id="A0A2A2HE40"/>
<dbReference type="InterPro" id="IPR012030">
    <property type="entry name" value="UCP006563"/>
</dbReference>
<feature type="domain" description="Coenzyme F420:L-glutamate ligase-like" evidence="1">
    <location>
        <begin position="8"/>
        <end position="191"/>
    </location>
</feature>
<dbReference type="EMBL" id="LWMS01000021">
    <property type="protein sequence ID" value="PWL08242.1"/>
    <property type="molecule type" value="Genomic_DNA"/>
</dbReference>
<dbReference type="EC" id="6.3.2.31" evidence="3"/>
<accession>A0A2A2HE40</accession>
<dbReference type="Gene3D" id="3.90.1660.10">
    <property type="entry name" value="CofE-like domain"/>
    <property type="match status" value="1"/>
</dbReference>
<gene>
    <name evidence="3" type="primary">fbiB_2</name>
    <name evidence="2" type="ORF">ASJ82_00770</name>
    <name evidence="3" type="ORF">MSCUN_08630</name>
</gene>
<dbReference type="Proteomes" id="UP000246004">
    <property type="component" value="Unassembled WGS sequence"/>
</dbReference>
<evidence type="ECO:0000313" key="4">
    <source>
        <dbReference type="Proteomes" id="UP000217528"/>
    </source>
</evidence>
<evidence type="ECO:0000313" key="2">
    <source>
        <dbReference type="EMBL" id="PAV07692.1"/>
    </source>
</evidence>
<keyword evidence="3" id="KW-0436">Ligase</keyword>
<dbReference type="GO" id="GO:0052618">
    <property type="term" value="F:coenzyme F420-0:L-glutamate ligase activity"/>
    <property type="evidence" value="ECO:0007669"/>
    <property type="project" value="UniProtKB-EC"/>
</dbReference>
<dbReference type="EMBL" id="LMVN01000010">
    <property type="protein sequence ID" value="PAV07692.1"/>
    <property type="molecule type" value="Genomic_DNA"/>
</dbReference>
<dbReference type="Pfam" id="PF01996">
    <property type="entry name" value="F420_ligase"/>
    <property type="match status" value="1"/>
</dbReference>
<dbReference type="EC" id="6.3.2.34" evidence="3"/>
<evidence type="ECO:0000313" key="5">
    <source>
        <dbReference type="Proteomes" id="UP000246004"/>
    </source>
</evidence>
<reference evidence="3 5" key="1">
    <citation type="submission" date="2016-04" db="EMBL/GenBank/DDBJ databases">
        <title>Genome sequence of Methanosphaera cuniculi DSM 4103.</title>
        <authorList>
            <person name="Poehlein A."/>
            <person name="Seedorf H."/>
            <person name="Daniel R."/>
        </authorList>
    </citation>
    <scope>NUCLEOTIDE SEQUENCE [LARGE SCALE GENOMIC DNA]</scope>
    <source>
        <strain evidence="3 5">DSM 4103</strain>
    </source>
</reference>
<dbReference type="GO" id="GO:0052619">
    <property type="term" value="F:coenzyme F420-1:gamma-L-glutamate ligase activity"/>
    <property type="evidence" value="ECO:0007669"/>
    <property type="project" value="UniProtKB-EC"/>
</dbReference>
<evidence type="ECO:0000313" key="3">
    <source>
        <dbReference type="EMBL" id="PWL08242.1"/>
    </source>
</evidence>
<comment type="caution">
    <text evidence="2">The sequence shown here is derived from an EMBL/GenBank/DDBJ whole genome shotgun (WGS) entry which is preliminary data.</text>
</comment>
<evidence type="ECO:0000259" key="1">
    <source>
        <dbReference type="Pfam" id="PF01996"/>
    </source>
</evidence>
<dbReference type="PANTHER" id="PTHR47917:SF1">
    <property type="entry name" value="COENZYME F420:L-GLUTAMATE LIGASE"/>
    <property type="match status" value="1"/>
</dbReference>
<dbReference type="PANTHER" id="PTHR47917">
    <property type="match status" value="1"/>
</dbReference>
<proteinExistence type="predicted"/>
<dbReference type="PIRSF" id="PIRSF006563">
    <property type="entry name" value="UCP006563"/>
    <property type="match status" value="1"/>
</dbReference>